<keyword evidence="3" id="KW-1185">Reference proteome</keyword>
<proteinExistence type="predicted"/>
<keyword evidence="1" id="KW-0812">Transmembrane</keyword>
<accession>A0ABS6JEU6</accession>
<dbReference type="Proteomes" id="UP000784880">
    <property type="component" value="Unassembled WGS sequence"/>
</dbReference>
<keyword evidence="1" id="KW-0472">Membrane</keyword>
<organism evidence="2 3">
    <name type="scientific">Evansella tamaricis</name>
    <dbReference type="NCBI Taxonomy" id="2069301"/>
    <lineage>
        <taxon>Bacteria</taxon>
        <taxon>Bacillati</taxon>
        <taxon>Bacillota</taxon>
        <taxon>Bacilli</taxon>
        <taxon>Bacillales</taxon>
        <taxon>Bacillaceae</taxon>
        <taxon>Evansella</taxon>
    </lineage>
</organism>
<sequence>MKKTSSIPLLVSIGTMVVLYAIGNMANIDFLIFKVSISHTEVAFLPIGVGLLVWFIGSRIYIAKFHS</sequence>
<name>A0ABS6JEU6_9BACI</name>
<evidence type="ECO:0000313" key="2">
    <source>
        <dbReference type="EMBL" id="MBU9711915.1"/>
    </source>
</evidence>
<gene>
    <name evidence="2" type="ORF">KS419_09210</name>
</gene>
<evidence type="ECO:0000256" key="1">
    <source>
        <dbReference type="SAM" id="Phobius"/>
    </source>
</evidence>
<protein>
    <submittedName>
        <fullName evidence="2">ATPase</fullName>
    </submittedName>
</protein>
<keyword evidence="1" id="KW-1133">Transmembrane helix</keyword>
<reference evidence="2 3" key="1">
    <citation type="submission" date="2021-06" db="EMBL/GenBank/DDBJ databases">
        <title>Bacillus sp. RD4P76, an endophyte from a halophyte.</title>
        <authorList>
            <person name="Sun J.-Q."/>
        </authorList>
    </citation>
    <scope>NUCLEOTIDE SEQUENCE [LARGE SCALE GENOMIC DNA]</scope>
    <source>
        <strain evidence="2 3">CGMCC 1.15917</strain>
    </source>
</reference>
<comment type="caution">
    <text evidence="2">The sequence shown here is derived from an EMBL/GenBank/DDBJ whole genome shotgun (WGS) entry which is preliminary data.</text>
</comment>
<evidence type="ECO:0000313" key="3">
    <source>
        <dbReference type="Proteomes" id="UP000784880"/>
    </source>
</evidence>
<feature type="transmembrane region" description="Helical" evidence="1">
    <location>
        <begin position="43"/>
        <end position="62"/>
    </location>
</feature>
<dbReference type="EMBL" id="JAHQCS010000088">
    <property type="protein sequence ID" value="MBU9711915.1"/>
    <property type="molecule type" value="Genomic_DNA"/>
</dbReference>
<dbReference type="RefSeq" id="WP_217066032.1">
    <property type="nucleotide sequence ID" value="NZ_JAHQCS010000088.1"/>
</dbReference>
<feature type="transmembrane region" description="Helical" evidence="1">
    <location>
        <begin position="7"/>
        <end position="23"/>
    </location>
</feature>